<evidence type="ECO:0000313" key="1">
    <source>
        <dbReference type="EMBL" id="KAH3778945.1"/>
    </source>
</evidence>
<sequence>MLYTIEVVQCSCAKLVVSVVPGICLNSKNANGNNLFAAVQSEMNMYSSVQLTALVCDGLKTFPIQIHDKD</sequence>
<accession>A0A9D4EG69</accession>
<dbReference type="EMBL" id="JAIWYP010000009">
    <property type="protein sequence ID" value="KAH3778945.1"/>
    <property type="molecule type" value="Genomic_DNA"/>
</dbReference>
<name>A0A9D4EG69_DREPO</name>
<organism evidence="1 2">
    <name type="scientific">Dreissena polymorpha</name>
    <name type="common">Zebra mussel</name>
    <name type="synonym">Mytilus polymorpha</name>
    <dbReference type="NCBI Taxonomy" id="45954"/>
    <lineage>
        <taxon>Eukaryota</taxon>
        <taxon>Metazoa</taxon>
        <taxon>Spiralia</taxon>
        <taxon>Lophotrochozoa</taxon>
        <taxon>Mollusca</taxon>
        <taxon>Bivalvia</taxon>
        <taxon>Autobranchia</taxon>
        <taxon>Heteroconchia</taxon>
        <taxon>Euheterodonta</taxon>
        <taxon>Imparidentia</taxon>
        <taxon>Neoheterodontei</taxon>
        <taxon>Myida</taxon>
        <taxon>Dreissenoidea</taxon>
        <taxon>Dreissenidae</taxon>
        <taxon>Dreissena</taxon>
    </lineage>
</organism>
<keyword evidence="2" id="KW-1185">Reference proteome</keyword>
<dbReference type="Proteomes" id="UP000828390">
    <property type="component" value="Unassembled WGS sequence"/>
</dbReference>
<reference evidence="1" key="2">
    <citation type="submission" date="2020-11" db="EMBL/GenBank/DDBJ databases">
        <authorList>
            <person name="McCartney M.A."/>
            <person name="Auch B."/>
            <person name="Kono T."/>
            <person name="Mallez S."/>
            <person name="Becker A."/>
            <person name="Gohl D.M."/>
            <person name="Silverstein K.A.T."/>
            <person name="Koren S."/>
            <person name="Bechman K.B."/>
            <person name="Herman A."/>
            <person name="Abrahante J.E."/>
            <person name="Garbe J."/>
        </authorList>
    </citation>
    <scope>NUCLEOTIDE SEQUENCE</scope>
    <source>
        <strain evidence="1">Duluth1</strain>
        <tissue evidence="1">Whole animal</tissue>
    </source>
</reference>
<protein>
    <submittedName>
        <fullName evidence="1">Uncharacterized protein</fullName>
    </submittedName>
</protein>
<reference evidence="1" key="1">
    <citation type="journal article" date="2019" name="bioRxiv">
        <title>The Genome of the Zebra Mussel, Dreissena polymorpha: A Resource for Invasive Species Research.</title>
        <authorList>
            <person name="McCartney M.A."/>
            <person name="Auch B."/>
            <person name="Kono T."/>
            <person name="Mallez S."/>
            <person name="Zhang Y."/>
            <person name="Obille A."/>
            <person name="Becker A."/>
            <person name="Abrahante J.E."/>
            <person name="Garbe J."/>
            <person name="Badalamenti J.P."/>
            <person name="Herman A."/>
            <person name="Mangelson H."/>
            <person name="Liachko I."/>
            <person name="Sullivan S."/>
            <person name="Sone E.D."/>
            <person name="Koren S."/>
            <person name="Silverstein K.A.T."/>
            <person name="Beckman K.B."/>
            <person name="Gohl D.M."/>
        </authorList>
    </citation>
    <scope>NUCLEOTIDE SEQUENCE</scope>
    <source>
        <strain evidence="1">Duluth1</strain>
        <tissue evidence="1">Whole animal</tissue>
    </source>
</reference>
<gene>
    <name evidence="1" type="ORF">DPMN_180424</name>
</gene>
<evidence type="ECO:0000313" key="2">
    <source>
        <dbReference type="Proteomes" id="UP000828390"/>
    </source>
</evidence>
<comment type="caution">
    <text evidence="1">The sequence shown here is derived from an EMBL/GenBank/DDBJ whole genome shotgun (WGS) entry which is preliminary data.</text>
</comment>
<dbReference type="AlphaFoldDB" id="A0A9D4EG69"/>
<proteinExistence type="predicted"/>